<accession>A0ABT2LIC0</accession>
<name>A0ABT2LIC0_9HYPH</name>
<reference evidence="13 14" key="1">
    <citation type="submission" date="2022-09" db="EMBL/GenBank/DDBJ databases">
        <title>Chelativorans salina sp. nov., a novel slightly halophilic bacterium isolated from a saline lake sediment enrichment.</title>
        <authorList>
            <person name="Gao L."/>
            <person name="Fang B.-Z."/>
            <person name="Li W.-J."/>
        </authorList>
    </citation>
    <scope>NUCLEOTIDE SEQUENCE [LARGE SCALE GENOMIC DNA]</scope>
    <source>
        <strain evidence="13 14">EGI FJ00035</strain>
    </source>
</reference>
<evidence type="ECO:0000259" key="12">
    <source>
        <dbReference type="Pfam" id="PF18913"/>
    </source>
</evidence>
<comment type="caution">
    <text evidence="9">Lacks conserved residue(s) required for the propagation of feature annotation.</text>
</comment>
<comment type="catalytic activity">
    <reaction evidence="1 9">
        <text>beta-D-fructose 1,6-bisphosphate + H2O = beta-D-fructose 6-phosphate + phosphate</text>
        <dbReference type="Rhea" id="RHEA:11064"/>
        <dbReference type="ChEBI" id="CHEBI:15377"/>
        <dbReference type="ChEBI" id="CHEBI:32966"/>
        <dbReference type="ChEBI" id="CHEBI:43474"/>
        <dbReference type="ChEBI" id="CHEBI:57634"/>
        <dbReference type="EC" id="3.1.3.11"/>
    </reaction>
</comment>
<keyword evidence="5 9" id="KW-0479">Metal-binding</keyword>
<evidence type="ECO:0000256" key="6">
    <source>
        <dbReference type="ARBA" id="ARBA00022801"/>
    </source>
</evidence>
<dbReference type="EC" id="3.1.3.11" evidence="9"/>
<feature type="binding site" evidence="9">
    <location>
        <position position="91"/>
    </location>
    <ligand>
        <name>Mg(2+)</name>
        <dbReference type="ChEBI" id="CHEBI:18420"/>
        <label>1</label>
    </ligand>
</feature>
<feature type="domain" description="Fructose-1-6-bisphosphatase class 1 C-terminal" evidence="12">
    <location>
        <begin position="195"/>
        <end position="328"/>
    </location>
</feature>
<protein>
    <recommendedName>
        <fullName evidence="9">Fructose-1,6-bisphosphatase class 1</fullName>
        <shortName evidence="9">FBPase class 1</shortName>
        <ecNumber evidence="9">3.1.3.11</ecNumber>
    </recommendedName>
    <alternativeName>
        <fullName evidence="9">D-fructose-1,6-bisphosphate 1-phosphohydrolase class 1</fullName>
    </alternativeName>
</protein>
<evidence type="ECO:0000256" key="10">
    <source>
        <dbReference type="RuleBase" id="RU000508"/>
    </source>
</evidence>
<feature type="binding site" evidence="9">
    <location>
        <begin position="113"/>
        <end position="116"/>
    </location>
    <ligand>
        <name>substrate</name>
    </ligand>
</feature>
<evidence type="ECO:0000256" key="3">
    <source>
        <dbReference type="ARBA" id="ARBA00010941"/>
    </source>
</evidence>
<dbReference type="InterPro" id="IPR044015">
    <property type="entry name" value="FBPase_C_dom"/>
</dbReference>
<feature type="binding site" evidence="9">
    <location>
        <position position="205"/>
    </location>
    <ligand>
        <name>substrate</name>
    </ligand>
</feature>
<feature type="binding site" evidence="9">
    <location>
        <position position="113"/>
    </location>
    <ligand>
        <name>Mg(2+)</name>
        <dbReference type="ChEBI" id="CHEBI:18420"/>
        <label>2</label>
    </ligand>
</feature>
<evidence type="ECO:0000259" key="11">
    <source>
        <dbReference type="Pfam" id="PF00316"/>
    </source>
</evidence>
<sequence>MTAPTLEAFLASHVGERDDLHTAVRETVRQLALAARTIHSTINYGTLGVSFAGLNGRSNADGDYQRNLDVHTNEVFLEAVRHAPVALYGSEESHSPVLLDGGAALALAIDPLDGSSNIDTNVSIGTIFSILPVVGDAARTPEVTFLQPGSAQLAAGFFIYGPQLAFVFTRGSGTHVFVYSTRLGTFVQAHESRSIPQKTQEFAINASNYRHWDEAVRLYIDDCLKGSEGPRGKEFNMRWIASLVAEAYRILIRGGVFLYPADARRGYARGRLRLVYEANPIAMLIEQAGGAATDTVGRILDLTPIDLHQRVPLVFGAAKEVEQIGRYHTEPSMIGERAPLFGHRSLFRV</sequence>
<evidence type="ECO:0000256" key="8">
    <source>
        <dbReference type="ARBA" id="ARBA00023277"/>
    </source>
</evidence>
<dbReference type="CDD" id="cd00354">
    <property type="entry name" value="FBPase"/>
    <property type="match status" value="1"/>
</dbReference>
<comment type="caution">
    <text evidence="13">The sequence shown here is derived from an EMBL/GenBank/DDBJ whole genome shotgun (WGS) entry which is preliminary data.</text>
</comment>
<feature type="binding site" evidence="9">
    <location>
        <position position="110"/>
    </location>
    <ligand>
        <name>Mg(2+)</name>
        <dbReference type="ChEBI" id="CHEBI:18420"/>
        <label>2</label>
    </ligand>
</feature>
<evidence type="ECO:0000256" key="9">
    <source>
        <dbReference type="HAMAP-Rule" id="MF_01855"/>
    </source>
</evidence>
<feature type="binding site" evidence="9">
    <location>
        <position position="277"/>
    </location>
    <ligand>
        <name>Mg(2+)</name>
        <dbReference type="ChEBI" id="CHEBI:18420"/>
        <label>2</label>
    </ligand>
</feature>
<organism evidence="13 14">
    <name type="scientific">Chelativorans salis</name>
    <dbReference type="NCBI Taxonomy" id="2978478"/>
    <lineage>
        <taxon>Bacteria</taxon>
        <taxon>Pseudomonadati</taxon>
        <taxon>Pseudomonadota</taxon>
        <taxon>Alphaproteobacteria</taxon>
        <taxon>Hyphomicrobiales</taxon>
        <taxon>Phyllobacteriaceae</taxon>
        <taxon>Chelativorans</taxon>
    </lineage>
</organism>
<dbReference type="Gene3D" id="3.40.190.80">
    <property type="match status" value="1"/>
</dbReference>
<dbReference type="PIRSF" id="PIRSF000904">
    <property type="entry name" value="FBPtase_SBPase"/>
    <property type="match status" value="1"/>
</dbReference>
<dbReference type="InterPro" id="IPR033391">
    <property type="entry name" value="FBPase_N"/>
</dbReference>
<keyword evidence="14" id="KW-1185">Reference proteome</keyword>
<keyword evidence="7 9" id="KW-0460">Magnesium</keyword>
<dbReference type="RefSeq" id="WP_260900685.1">
    <property type="nucleotide sequence ID" value="NZ_JAOCZP010000001.1"/>
</dbReference>
<feature type="binding site" evidence="9">
    <location>
        <position position="110"/>
    </location>
    <ligand>
        <name>Mg(2+)</name>
        <dbReference type="ChEBI" id="CHEBI:18420"/>
        <label>1</label>
    </ligand>
</feature>
<evidence type="ECO:0000313" key="13">
    <source>
        <dbReference type="EMBL" id="MCT7374306.1"/>
    </source>
</evidence>
<keyword evidence="4 9" id="KW-0963">Cytoplasm</keyword>
<keyword evidence="6 9" id="KW-0378">Hydrolase</keyword>
<dbReference type="PROSITE" id="PS00124">
    <property type="entry name" value="FBPASE"/>
    <property type="match status" value="1"/>
</dbReference>
<comment type="pathway">
    <text evidence="2">Carbohydrate biosynthesis; Calvin cycle.</text>
</comment>
<gene>
    <name evidence="9" type="primary">fbp</name>
    <name evidence="13" type="ORF">N5A92_04565</name>
</gene>
<dbReference type="Gene3D" id="3.30.540.10">
    <property type="entry name" value="Fructose-1,6-Bisphosphatase, subunit A, domain 1"/>
    <property type="match status" value="1"/>
</dbReference>
<dbReference type="Pfam" id="PF00316">
    <property type="entry name" value="FBPase"/>
    <property type="match status" value="1"/>
</dbReference>
<evidence type="ECO:0000256" key="4">
    <source>
        <dbReference type="ARBA" id="ARBA00022490"/>
    </source>
</evidence>
<dbReference type="Proteomes" id="UP001320831">
    <property type="component" value="Unassembled WGS sequence"/>
</dbReference>
<dbReference type="PANTHER" id="PTHR11556:SF35">
    <property type="entry name" value="SEDOHEPTULOSE-1,7-BISPHOSPHATASE, CHLOROPLASTIC"/>
    <property type="match status" value="1"/>
</dbReference>
<feature type="domain" description="Fructose-1-6-bisphosphatase class I N-terminal" evidence="11">
    <location>
        <begin position="5"/>
        <end position="191"/>
    </location>
</feature>
<dbReference type="GO" id="GO:0042132">
    <property type="term" value="F:fructose 1,6-bisphosphate 1-phosphatase activity"/>
    <property type="evidence" value="ECO:0007669"/>
    <property type="project" value="UniProtKB-EC"/>
</dbReference>
<keyword evidence="8 9" id="KW-0119">Carbohydrate metabolism</keyword>
<evidence type="ECO:0000256" key="7">
    <source>
        <dbReference type="ARBA" id="ARBA00022842"/>
    </source>
</evidence>
<dbReference type="SUPFAM" id="SSF56655">
    <property type="entry name" value="Carbohydrate phosphatase"/>
    <property type="match status" value="1"/>
</dbReference>
<comment type="cofactor">
    <cofactor evidence="9">
        <name>Mg(2+)</name>
        <dbReference type="ChEBI" id="CHEBI:18420"/>
    </cofactor>
    <text evidence="9">Binds 2 magnesium ions per subunit.</text>
</comment>
<comment type="subunit">
    <text evidence="9">Homotetramer.</text>
</comment>
<dbReference type="Pfam" id="PF18913">
    <property type="entry name" value="FBPase_C"/>
    <property type="match status" value="1"/>
</dbReference>
<comment type="subcellular location">
    <subcellularLocation>
        <location evidence="9">Cytoplasm</location>
    </subcellularLocation>
</comment>
<dbReference type="InterPro" id="IPR020548">
    <property type="entry name" value="Fructose_bisphosphatase_AS"/>
</dbReference>
<evidence type="ECO:0000313" key="14">
    <source>
        <dbReference type="Proteomes" id="UP001320831"/>
    </source>
</evidence>
<comment type="similarity">
    <text evidence="3 9 10">Belongs to the FBPase class 1 family.</text>
</comment>
<proteinExistence type="inferred from homology"/>
<evidence type="ECO:0000256" key="1">
    <source>
        <dbReference type="ARBA" id="ARBA00001273"/>
    </source>
</evidence>
<dbReference type="HAMAP" id="MF_01855">
    <property type="entry name" value="FBPase_class1"/>
    <property type="match status" value="1"/>
</dbReference>
<dbReference type="EMBL" id="JAOCZP010000001">
    <property type="protein sequence ID" value="MCT7374306.1"/>
    <property type="molecule type" value="Genomic_DNA"/>
</dbReference>
<evidence type="ECO:0000256" key="5">
    <source>
        <dbReference type="ARBA" id="ARBA00022723"/>
    </source>
</evidence>
<dbReference type="InterPro" id="IPR000146">
    <property type="entry name" value="FBPase_class-1"/>
</dbReference>
<feature type="binding site" evidence="9">
    <location>
        <position position="112"/>
    </location>
    <ligand>
        <name>Mg(2+)</name>
        <dbReference type="ChEBI" id="CHEBI:18420"/>
        <label>1</label>
    </ligand>
</feature>
<dbReference type="PIRSF" id="PIRSF500210">
    <property type="entry name" value="FBPtase"/>
    <property type="match status" value="1"/>
</dbReference>
<evidence type="ECO:0000256" key="2">
    <source>
        <dbReference type="ARBA" id="ARBA00005215"/>
    </source>
</evidence>
<dbReference type="InterPro" id="IPR028343">
    <property type="entry name" value="FBPtase"/>
</dbReference>
<dbReference type="NCBIfam" id="NF006780">
    <property type="entry name" value="PRK09293.1-4"/>
    <property type="match status" value="1"/>
</dbReference>
<dbReference type="PANTHER" id="PTHR11556">
    <property type="entry name" value="FRUCTOSE-1,6-BISPHOSPHATASE-RELATED"/>
    <property type="match status" value="1"/>
</dbReference>
<dbReference type="PRINTS" id="PR00115">
    <property type="entry name" value="F16BPHPHTASE"/>
</dbReference>
<dbReference type="NCBIfam" id="NF006779">
    <property type="entry name" value="PRK09293.1-3"/>
    <property type="match status" value="1"/>
</dbReference>